<evidence type="ECO:0000313" key="5">
    <source>
        <dbReference type="EMBL" id="POO02005.1"/>
    </source>
</evidence>
<dbReference type="PROSITE" id="PS51257">
    <property type="entry name" value="PROKAR_LIPOPROTEIN"/>
    <property type="match status" value="1"/>
</dbReference>
<reference evidence="6" key="1">
    <citation type="submission" date="2016-06" db="EMBL/GenBank/DDBJ databases">
        <title>Parallel loss of symbiosis genes in relatives of nitrogen-fixing non-legume Parasponia.</title>
        <authorList>
            <person name="Van Velzen R."/>
            <person name="Holmer R."/>
            <person name="Bu F."/>
            <person name="Rutten L."/>
            <person name="Van Zeijl A."/>
            <person name="Liu W."/>
            <person name="Santuari L."/>
            <person name="Cao Q."/>
            <person name="Sharma T."/>
            <person name="Shen D."/>
            <person name="Roswanjaya Y."/>
            <person name="Wardhani T."/>
            <person name="Kalhor M.S."/>
            <person name="Jansen J."/>
            <person name="Van den Hoogen J."/>
            <person name="Gungor B."/>
            <person name="Hartog M."/>
            <person name="Hontelez J."/>
            <person name="Verver J."/>
            <person name="Yang W.-C."/>
            <person name="Schijlen E."/>
            <person name="Repin R."/>
            <person name="Schilthuizen M."/>
            <person name="Schranz E."/>
            <person name="Heidstra R."/>
            <person name="Miyata K."/>
            <person name="Fedorova E."/>
            <person name="Kohlen W."/>
            <person name="Bisseling T."/>
            <person name="Smit S."/>
            <person name="Geurts R."/>
        </authorList>
    </citation>
    <scope>NUCLEOTIDE SEQUENCE [LARGE SCALE GENOMIC DNA]</scope>
    <source>
        <strain evidence="6">cv. RG33-2</strain>
    </source>
</reference>
<evidence type="ECO:0000256" key="3">
    <source>
        <dbReference type="PROSITE-ProRule" id="PRU00261"/>
    </source>
</evidence>
<organism evidence="5 6">
    <name type="scientific">Trema orientale</name>
    <name type="common">Charcoal tree</name>
    <name type="synonym">Celtis orientalis</name>
    <dbReference type="NCBI Taxonomy" id="63057"/>
    <lineage>
        <taxon>Eukaryota</taxon>
        <taxon>Viridiplantae</taxon>
        <taxon>Streptophyta</taxon>
        <taxon>Embryophyta</taxon>
        <taxon>Tracheophyta</taxon>
        <taxon>Spermatophyta</taxon>
        <taxon>Magnoliopsida</taxon>
        <taxon>eudicotyledons</taxon>
        <taxon>Gunneridae</taxon>
        <taxon>Pentapetalae</taxon>
        <taxon>rosids</taxon>
        <taxon>fabids</taxon>
        <taxon>Rosales</taxon>
        <taxon>Cannabaceae</taxon>
        <taxon>Trema</taxon>
    </lineage>
</organism>
<dbReference type="Proteomes" id="UP000237000">
    <property type="component" value="Unassembled WGS sequence"/>
</dbReference>
<gene>
    <name evidence="5" type="ORF">TorRG33x02_022970</name>
</gene>
<dbReference type="STRING" id="63057.A0A2P5FW53"/>
<evidence type="ECO:0000313" key="6">
    <source>
        <dbReference type="Proteomes" id="UP000237000"/>
    </source>
</evidence>
<dbReference type="AlphaFoldDB" id="A0A2P5FW53"/>
<name>A0A2P5FW53_TREOI</name>
<keyword evidence="5" id="KW-0378">Hydrolase</keyword>
<dbReference type="GO" id="GO:0008061">
    <property type="term" value="F:chitin binding"/>
    <property type="evidence" value="ECO:0007669"/>
    <property type="project" value="UniProtKB-UniRule"/>
</dbReference>
<comment type="caution">
    <text evidence="3">Lacks conserved residue(s) required for the propagation of feature annotation.</text>
</comment>
<accession>A0A2P5FW53</accession>
<evidence type="ECO:0000256" key="1">
    <source>
        <dbReference type="ARBA" id="ARBA00022669"/>
    </source>
</evidence>
<dbReference type="PROSITE" id="PS00026">
    <property type="entry name" value="CHIT_BIND_I_1"/>
    <property type="match status" value="1"/>
</dbReference>
<dbReference type="GO" id="GO:0016787">
    <property type="term" value="F:hydrolase activity"/>
    <property type="evidence" value="ECO:0007669"/>
    <property type="project" value="UniProtKB-KW"/>
</dbReference>
<dbReference type="OrthoDB" id="5985073at2759"/>
<feature type="disulfide bond" evidence="3">
    <location>
        <begin position="16"/>
        <end position="28"/>
    </location>
</feature>
<keyword evidence="2 3" id="KW-1015">Disulfide bond</keyword>
<evidence type="ECO:0000256" key="2">
    <source>
        <dbReference type="ARBA" id="ARBA00023157"/>
    </source>
</evidence>
<comment type="caution">
    <text evidence="5">The sequence shown here is derived from an EMBL/GenBank/DDBJ whole genome shotgun (WGS) entry which is preliminary data.</text>
</comment>
<keyword evidence="1 3" id="KW-0147">Chitin-binding</keyword>
<dbReference type="InterPro" id="IPR001002">
    <property type="entry name" value="Chitin-bd_1"/>
</dbReference>
<dbReference type="PROSITE" id="PS50941">
    <property type="entry name" value="CHIT_BIND_I_2"/>
    <property type="match status" value="1"/>
</dbReference>
<keyword evidence="6" id="KW-1185">Reference proteome</keyword>
<dbReference type="InterPro" id="IPR036861">
    <property type="entry name" value="Endochitinase-like_sf"/>
</dbReference>
<dbReference type="SUPFAM" id="SSF57016">
    <property type="entry name" value="Plant lectins/antimicrobial peptides"/>
    <property type="match status" value="1"/>
</dbReference>
<feature type="disulfide bond" evidence="3">
    <location>
        <begin position="21"/>
        <end position="35"/>
    </location>
</feature>
<dbReference type="InParanoid" id="A0A2P5FW53"/>
<dbReference type="EMBL" id="JXTC01000006">
    <property type="protein sequence ID" value="POO02005.1"/>
    <property type="molecule type" value="Genomic_DNA"/>
</dbReference>
<sequence>MPRSSMAQTPCGSGSCAPDECCSKYGHCGKEEAYCGEDCRAGPCTVTINGLSVADMVTSEYFNGIMNKASDPNCPGCPGTLMHRDRVPTSNVGSLFALQLNKRREEKMKEKC</sequence>
<dbReference type="CDD" id="cd00035">
    <property type="entry name" value="ChtBD1"/>
    <property type="match status" value="1"/>
</dbReference>
<protein>
    <submittedName>
        <fullName evidence="5">Glycoside hydrolase</fullName>
    </submittedName>
</protein>
<dbReference type="SMART" id="SM00270">
    <property type="entry name" value="ChtBD1"/>
    <property type="match status" value="1"/>
</dbReference>
<dbReference type="Gene3D" id="3.30.60.10">
    <property type="entry name" value="Endochitinase-like"/>
    <property type="match status" value="1"/>
</dbReference>
<dbReference type="InterPro" id="IPR018371">
    <property type="entry name" value="Chitin-binding_1_CS"/>
</dbReference>
<proteinExistence type="predicted"/>
<feature type="domain" description="Chitin-binding type-1" evidence="4">
    <location>
        <begin position="8"/>
        <end position="46"/>
    </location>
</feature>
<evidence type="ECO:0000259" key="4">
    <source>
        <dbReference type="PROSITE" id="PS50941"/>
    </source>
</evidence>